<evidence type="ECO:0000313" key="1">
    <source>
        <dbReference type="EMBL" id="RQM36315.1"/>
    </source>
</evidence>
<dbReference type="OrthoDB" id="8703580at2"/>
<sequence length="159" mass="18589">MKLEFNLNSFNLDGKLILSPSSNKIELMDGGVLWEEWIKNDSEVVSYRTIFKDEKDKANLYLIVTFKSPVNDNSLLSSWYLSPEKVMNGEQRKPEGKVTKALRKWFFDKAKIDLPISGDWGHIDAVYDHWNAVGVIACNYRSAFKDESNWKKYRKRNKF</sequence>
<organism evidence="1 2">
    <name type="scientific">Erwinia psidii</name>
    <dbReference type="NCBI Taxonomy" id="69224"/>
    <lineage>
        <taxon>Bacteria</taxon>
        <taxon>Pseudomonadati</taxon>
        <taxon>Pseudomonadota</taxon>
        <taxon>Gammaproteobacteria</taxon>
        <taxon>Enterobacterales</taxon>
        <taxon>Erwiniaceae</taxon>
        <taxon>Erwinia</taxon>
    </lineage>
</organism>
<dbReference type="RefSeq" id="WP_124234935.1">
    <property type="nucleotide sequence ID" value="NZ_RHHM01000034.1"/>
</dbReference>
<proteinExistence type="predicted"/>
<evidence type="ECO:0000313" key="2">
    <source>
        <dbReference type="Proteomes" id="UP000279457"/>
    </source>
</evidence>
<comment type="caution">
    <text evidence="1">The sequence shown here is derived from an EMBL/GenBank/DDBJ whole genome shotgun (WGS) entry which is preliminary data.</text>
</comment>
<keyword evidence="2" id="KW-1185">Reference proteome</keyword>
<name>A0A3N6UTZ7_9GAMM</name>
<gene>
    <name evidence="1" type="ORF">EB241_21200</name>
</gene>
<accession>A0A3N6UTZ7</accession>
<dbReference type="EMBL" id="RHHM01000034">
    <property type="protein sequence ID" value="RQM36315.1"/>
    <property type="molecule type" value="Genomic_DNA"/>
</dbReference>
<dbReference type="Proteomes" id="UP000279457">
    <property type="component" value="Unassembled WGS sequence"/>
</dbReference>
<protein>
    <submittedName>
        <fullName evidence="1">Uncharacterized protein</fullName>
    </submittedName>
</protein>
<dbReference type="AlphaFoldDB" id="A0A3N6UTZ7"/>
<reference evidence="1 2" key="1">
    <citation type="submission" date="2018-10" db="EMBL/GenBank/DDBJ databases">
        <title>Draft genome sequence for the type isolate of Erwinia psidii, agent causal of bacterial blight in guava (Psidium guajava) and wilt and die-back of Eucalyptus spp.</title>
        <authorList>
            <person name="Hermenegildo P.S."/>
            <person name="Santos S.A."/>
            <person name="Guimaraes L.M.S."/>
            <person name="Vidigal P.M.P."/>
            <person name="Pereira I.C."/>
            <person name="Badel J.L."/>
            <person name="Alfenas-Zerbini P."/>
            <person name="Ferreira M.A.S.V."/>
            <person name="Alfenas A.C."/>
        </authorList>
    </citation>
    <scope>NUCLEOTIDE SEQUENCE [LARGE SCALE GENOMIC DNA]</scope>
    <source>
        <strain evidence="1 2">IBSBF 435</strain>
    </source>
</reference>